<dbReference type="InterPro" id="IPR042263">
    <property type="entry name" value="DPH1/DPH2_1"/>
</dbReference>
<proteinExistence type="inferred from homology"/>
<keyword evidence="8" id="KW-1185">Reference proteome</keyword>
<dbReference type="NCBIfam" id="TIGR00322">
    <property type="entry name" value="diphth2_R"/>
    <property type="match status" value="2"/>
</dbReference>
<dbReference type="AlphaFoldDB" id="A0AAV2ZTH0"/>
<keyword evidence="5" id="KW-0408">Iron</keyword>
<evidence type="ECO:0008006" key="9">
    <source>
        <dbReference type="Google" id="ProtNLM"/>
    </source>
</evidence>
<dbReference type="GO" id="GO:0017183">
    <property type="term" value="P:protein histidyl modification to diphthamide"/>
    <property type="evidence" value="ECO:0007669"/>
    <property type="project" value="InterPro"/>
</dbReference>
<dbReference type="PANTHER" id="PTHR10762:SF2">
    <property type="entry name" value="2-(3-AMINO-3-CARBOXYPROPYL)HISTIDINE SYNTHASE SUBUNIT 2"/>
    <property type="match status" value="1"/>
</dbReference>
<dbReference type="Gene3D" id="3.40.50.11860">
    <property type="entry name" value="Diphthamide synthesis DPH1/DPH2 domain 3"/>
    <property type="match status" value="1"/>
</dbReference>
<reference evidence="7" key="1">
    <citation type="thesis" date="2020" institute="ProQuest LLC" country="789 East Eisenhower Parkway, Ann Arbor, MI, USA">
        <title>Comparative Genomics and Chromosome Evolution.</title>
        <authorList>
            <person name="Mudd A.B."/>
        </authorList>
    </citation>
    <scope>NUCLEOTIDE SEQUENCE</scope>
    <source>
        <strain evidence="7">1538</strain>
        <tissue evidence="7">Blood</tissue>
    </source>
</reference>
<dbReference type="GO" id="GO:0046872">
    <property type="term" value="F:metal ion binding"/>
    <property type="evidence" value="ECO:0007669"/>
    <property type="project" value="UniProtKB-KW"/>
</dbReference>
<gene>
    <name evidence="7" type="ORF">GDO54_016079</name>
</gene>
<keyword evidence="6" id="KW-0411">Iron-sulfur</keyword>
<sequence>MSSALFSSDAENVIHRPLSTPDVGAGKCPEGFLEEIYEIQRTVQFIQEKGAKKVALQFPDELLVDSVRIARKLEDATGAKIYILGDTSYGSCCVDEVAAEHVGELESRLAQIYPGVVVSQLSLVSDVPSSGEVRRFGRSFSPDPTLWPDAYSFFYVGAEGPTLSNLLLTWPRCPFFSFNPETGEGRKEGLNVNRALMKRFYLIEKARDAQVVGILVGTLGVSDYLSALSHLKDVIHRAGKKSYMLSMGKLNPAKLANFLEVDIFVLVACAENSMLDSSEFYRPIVTPDEMEVACNPAREWSGCCITEFRELLPGGSAHVPFPDIDPQDADRTDVSLITGDLRSIRFSALETSEERTTGTALAQRNSETAVAELGPAASFLSSRSWQGLDKSLGQTPVVKAVEGRRGIAIAYDDEAPN</sequence>
<comment type="cofactor">
    <cofactor evidence="1">
        <name>[4Fe-4S] cluster</name>
        <dbReference type="ChEBI" id="CHEBI:49883"/>
    </cofactor>
</comment>
<evidence type="ECO:0000313" key="8">
    <source>
        <dbReference type="Proteomes" id="UP001181693"/>
    </source>
</evidence>
<organism evidence="7 8">
    <name type="scientific">Pyxicephalus adspersus</name>
    <name type="common">African bullfrog</name>
    <dbReference type="NCBI Taxonomy" id="30357"/>
    <lineage>
        <taxon>Eukaryota</taxon>
        <taxon>Metazoa</taxon>
        <taxon>Chordata</taxon>
        <taxon>Craniata</taxon>
        <taxon>Vertebrata</taxon>
        <taxon>Euteleostomi</taxon>
        <taxon>Amphibia</taxon>
        <taxon>Batrachia</taxon>
        <taxon>Anura</taxon>
        <taxon>Neobatrachia</taxon>
        <taxon>Ranoidea</taxon>
        <taxon>Pyxicephalidae</taxon>
        <taxon>Pyxicephalinae</taxon>
        <taxon>Pyxicephalus</taxon>
    </lineage>
</organism>
<evidence type="ECO:0000256" key="2">
    <source>
        <dbReference type="ARBA" id="ARBA00005156"/>
    </source>
</evidence>
<dbReference type="GO" id="GO:0090560">
    <property type="term" value="F:2-(3-amino-3-carboxypropyl)histidine synthase activity"/>
    <property type="evidence" value="ECO:0007669"/>
    <property type="project" value="InterPro"/>
</dbReference>
<dbReference type="SFLD" id="SFLDS00032">
    <property type="entry name" value="Radical_SAM_3-amino-3-carboxyp"/>
    <property type="match status" value="2"/>
</dbReference>
<name>A0AAV2ZTH0_PYXAD</name>
<dbReference type="Pfam" id="PF01866">
    <property type="entry name" value="Diphthamide_syn"/>
    <property type="match status" value="2"/>
</dbReference>
<comment type="similarity">
    <text evidence="3">Belongs to the DPH1/DPH2 family. DPH2 subfamily.</text>
</comment>
<evidence type="ECO:0000256" key="4">
    <source>
        <dbReference type="ARBA" id="ARBA00022723"/>
    </source>
</evidence>
<dbReference type="InterPro" id="IPR016435">
    <property type="entry name" value="DPH1/DPH2"/>
</dbReference>
<dbReference type="EMBL" id="DYDO01000009">
    <property type="protein sequence ID" value="DBA17754.1"/>
    <property type="molecule type" value="Genomic_DNA"/>
</dbReference>
<dbReference type="PANTHER" id="PTHR10762">
    <property type="entry name" value="DIPHTHAMIDE BIOSYNTHESIS PROTEIN"/>
    <property type="match status" value="1"/>
</dbReference>
<evidence type="ECO:0000256" key="5">
    <source>
        <dbReference type="ARBA" id="ARBA00023004"/>
    </source>
</evidence>
<accession>A0AAV2ZTH0</accession>
<dbReference type="Gene3D" id="3.40.50.11840">
    <property type="entry name" value="Diphthamide synthesis DPH1/DPH2 domain 1"/>
    <property type="match status" value="1"/>
</dbReference>
<protein>
    <recommendedName>
        <fullName evidence="9">2-(3-amino-3-carboxypropyl)histidine synthase subunit 2</fullName>
    </recommendedName>
</protein>
<comment type="pathway">
    <text evidence="2">Protein modification; peptidyl-diphthamide biosynthesis.</text>
</comment>
<dbReference type="InterPro" id="IPR042265">
    <property type="entry name" value="DPH1/DPH2_3"/>
</dbReference>
<dbReference type="GO" id="GO:0051536">
    <property type="term" value="F:iron-sulfur cluster binding"/>
    <property type="evidence" value="ECO:0007669"/>
    <property type="project" value="UniProtKB-KW"/>
</dbReference>
<evidence type="ECO:0000256" key="1">
    <source>
        <dbReference type="ARBA" id="ARBA00001966"/>
    </source>
</evidence>
<dbReference type="Proteomes" id="UP001181693">
    <property type="component" value="Unassembled WGS sequence"/>
</dbReference>
<evidence type="ECO:0000256" key="6">
    <source>
        <dbReference type="ARBA" id="ARBA00023014"/>
    </source>
</evidence>
<evidence type="ECO:0000256" key="3">
    <source>
        <dbReference type="ARBA" id="ARBA00006179"/>
    </source>
</evidence>
<comment type="caution">
    <text evidence="7">The sequence shown here is derived from an EMBL/GenBank/DDBJ whole genome shotgun (WGS) entry which is preliminary data.</text>
</comment>
<keyword evidence="4" id="KW-0479">Metal-binding</keyword>
<dbReference type="FunFam" id="3.40.50.11860:FF:000001">
    <property type="entry name" value="2-(3-amino-3-carboxypropyl)histidine synthase subunit 2"/>
    <property type="match status" value="1"/>
</dbReference>
<evidence type="ECO:0000313" key="7">
    <source>
        <dbReference type="EMBL" id="DBA17754.1"/>
    </source>
</evidence>